<dbReference type="GO" id="GO:0006529">
    <property type="term" value="P:asparagine biosynthetic process"/>
    <property type="evidence" value="ECO:0007669"/>
    <property type="project" value="InterPro"/>
</dbReference>
<evidence type="ECO:0000313" key="3">
    <source>
        <dbReference type="EMBL" id="SFK70725.1"/>
    </source>
</evidence>
<dbReference type="GO" id="GO:0004066">
    <property type="term" value="F:asparagine synthase (glutamine-hydrolyzing) activity"/>
    <property type="evidence" value="ECO:0007669"/>
    <property type="project" value="InterPro"/>
</dbReference>
<dbReference type="InterPro" id="IPR001962">
    <property type="entry name" value="Asn_synthase"/>
</dbReference>
<dbReference type="SUPFAM" id="SSF52402">
    <property type="entry name" value="Adenine nucleotide alpha hydrolases-like"/>
    <property type="match status" value="1"/>
</dbReference>
<dbReference type="InterPro" id="IPR029055">
    <property type="entry name" value="Ntn_hydrolases_N"/>
</dbReference>
<dbReference type="RefSeq" id="WP_089865725.1">
    <property type="nucleotide sequence ID" value="NZ_FOTC01000001.1"/>
</dbReference>
<dbReference type="InterPro" id="IPR051786">
    <property type="entry name" value="ASN_synthetase/amidase"/>
</dbReference>
<dbReference type="STRING" id="553466.SAMN04487950_0694"/>
<dbReference type="Gene3D" id="3.40.50.620">
    <property type="entry name" value="HUPs"/>
    <property type="match status" value="1"/>
</dbReference>
<sequence length="584" mass="64032">MTGLIGGTLPESTVSELLERTPSRSESNTLTFSRGDIALGISHLGEKDPGGWLTWDEDGLTGVLYGAVTNLDDLEFDVGELFERVFENPVDILPNVDGPFVLACTDGDRVVVATDKLGTRSCYYSVDDGFVFGSNLNELADTVDDPTVNERAIGDLVMIGHVWGDKTLLEEVTYLDSGSVLEYEGGDVEKTRYWKFNFDTRARSSFMPNLVDAYRTCIRDSAATMDGSVGLWLSGGLDSRAMAGELSQHTDLLTYTYDANPAGGGNIELAQEVAACLGLGNEEVELTPGPFVDNFADAVTLTDGMLGWNTFLNLTATFNIPEPTDILLEACGQGGMMGDGLSRAAIELSDSPEDALYNAKHQTSKDLVNRILAGDVDLDQTYREEVGKSQQNGYVETVMDCYYRNYFPRGDFASNKLVRSRAGTRVPFAHGEFLRAVTKMPLDQRVGWVPATRGKIPFGTAEAKLELTRQLGYGLEKIPYERTKVAPERPLWMHAAGFVVGTSLQRVRGKTAYGGRRMQSLWSIKDEGLKSKLTDLMEGAADREFFDSDQITQLSEEHFSGDVDHIGAISGITTVEQWLQSNYD</sequence>
<name>A0A1I4BPV5_9EURY</name>
<keyword evidence="4" id="KW-1185">Reference proteome</keyword>
<evidence type="ECO:0000256" key="1">
    <source>
        <dbReference type="SAM" id="MobiDB-lite"/>
    </source>
</evidence>
<dbReference type="PANTHER" id="PTHR43284:SF1">
    <property type="entry name" value="ASPARAGINE SYNTHETASE"/>
    <property type="match status" value="1"/>
</dbReference>
<dbReference type="InterPro" id="IPR014729">
    <property type="entry name" value="Rossmann-like_a/b/a_fold"/>
</dbReference>
<evidence type="ECO:0000313" key="4">
    <source>
        <dbReference type="Proteomes" id="UP000199607"/>
    </source>
</evidence>
<feature type="domain" description="Asparagine synthetase" evidence="2">
    <location>
        <begin position="224"/>
        <end position="304"/>
    </location>
</feature>
<reference evidence="4" key="1">
    <citation type="submission" date="2016-10" db="EMBL/GenBank/DDBJ databases">
        <authorList>
            <person name="Varghese N."/>
            <person name="Submissions S."/>
        </authorList>
    </citation>
    <scope>NUCLEOTIDE SEQUENCE [LARGE SCALE GENOMIC DNA]</scope>
    <source>
        <strain evidence="4">CGMCC 1.7738</strain>
    </source>
</reference>
<organism evidence="3 4">
    <name type="scientific">Halogranum rubrum</name>
    <dbReference type="NCBI Taxonomy" id="553466"/>
    <lineage>
        <taxon>Archaea</taxon>
        <taxon>Methanobacteriati</taxon>
        <taxon>Methanobacteriota</taxon>
        <taxon>Stenosarchaea group</taxon>
        <taxon>Halobacteria</taxon>
        <taxon>Halobacteriales</taxon>
        <taxon>Haloferacaceae</taxon>
    </lineage>
</organism>
<dbReference type="Pfam" id="PF00733">
    <property type="entry name" value="Asn_synthase"/>
    <property type="match status" value="1"/>
</dbReference>
<dbReference type="Proteomes" id="UP000199607">
    <property type="component" value="Unassembled WGS sequence"/>
</dbReference>
<protein>
    <submittedName>
        <fullName evidence="3">Asparagine synthase (Glutamine-hydrolysing)</fullName>
    </submittedName>
</protein>
<dbReference type="AlphaFoldDB" id="A0A1I4BPV5"/>
<proteinExistence type="predicted"/>
<dbReference type="Gene3D" id="3.60.20.10">
    <property type="entry name" value="Glutamine Phosphoribosylpyrophosphate, subunit 1, domain 1"/>
    <property type="match status" value="1"/>
</dbReference>
<evidence type="ECO:0000259" key="2">
    <source>
        <dbReference type="Pfam" id="PF00733"/>
    </source>
</evidence>
<dbReference type="EMBL" id="FOTC01000001">
    <property type="protein sequence ID" value="SFK70725.1"/>
    <property type="molecule type" value="Genomic_DNA"/>
</dbReference>
<dbReference type="PANTHER" id="PTHR43284">
    <property type="entry name" value="ASPARAGINE SYNTHETASE (GLUTAMINE-HYDROLYZING)"/>
    <property type="match status" value="1"/>
</dbReference>
<gene>
    <name evidence="3" type="ORF">SAMN04487950_0694</name>
</gene>
<dbReference type="SUPFAM" id="SSF56235">
    <property type="entry name" value="N-terminal nucleophile aminohydrolases (Ntn hydrolases)"/>
    <property type="match status" value="1"/>
</dbReference>
<feature type="region of interest" description="Disordered" evidence="1">
    <location>
        <begin position="1"/>
        <end position="28"/>
    </location>
</feature>
<accession>A0A1I4BPV5</accession>